<feature type="transmembrane region" description="Helical" evidence="1">
    <location>
        <begin position="68"/>
        <end position="92"/>
    </location>
</feature>
<dbReference type="GO" id="GO:0016020">
    <property type="term" value="C:membrane"/>
    <property type="evidence" value="ECO:0007669"/>
    <property type="project" value="InterPro"/>
</dbReference>
<feature type="transmembrane region" description="Helical" evidence="1">
    <location>
        <begin position="38"/>
        <end position="56"/>
    </location>
</feature>
<reference evidence="3" key="1">
    <citation type="submission" date="2018-05" db="EMBL/GenBank/DDBJ databases">
        <authorList>
            <person name="Lanie J.A."/>
            <person name="Ng W.-L."/>
            <person name="Kazmierczak K.M."/>
            <person name="Andrzejewski T.M."/>
            <person name="Davidsen T.M."/>
            <person name="Wayne K.J."/>
            <person name="Tettelin H."/>
            <person name="Glass J.I."/>
            <person name="Rusch D."/>
            <person name="Podicherti R."/>
            <person name="Tsui H.-C.T."/>
            <person name="Winkler M.E."/>
        </authorList>
    </citation>
    <scope>NUCLEOTIDE SEQUENCE</scope>
</reference>
<feature type="non-terminal residue" evidence="3">
    <location>
        <position position="1"/>
    </location>
</feature>
<evidence type="ECO:0000256" key="1">
    <source>
        <dbReference type="SAM" id="Phobius"/>
    </source>
</evidence>
<dbReference type="InterPro" id="IPR000620">
    <property type="entry name" value="EamA_dom"/>
</dbReference>
<name>A0A382XEA5_9ZZZZ</name>
<dbReference type="EMBL" id="UINC01167039">
    <property type="protein sequence ID" value="SVD69313.1"/>
    <property type="molecule type" value="Genomic_DNA"/>
</dbReference>
<feature type="domain" description="EamA" evidence="2">
    <location>
        <begin position="10"/>
        <end position="142"/>
    </location>
</feature>
<accession>A0A382XEA5</accession>
<gene>
    <name evidence="3" type="ORF">METZ01_LOCUS422167</name>
</gene>
<sequence>VNTSSTNRRAGIPLVLLAGIFWSTSGILYRLIQEASPWQVLLYRSLALLTALSLWLGWRCRGQVRDTLARAGLPALVGGLCLGTAFAGYILGLEYTTVANAMFLLASAPFFAALAGWVILGERIAGYMWAAMTVAAVGIGIMAGEELSLGKGLGEGFALVAALGFAGLTISLR</sequence>
<organism evidence="3">
    <name type="scientific">marine metagenome</name>
    <dbReference type="NCBI Taxonomy" id="408172"/>
    <lineage>
        <taxon>unclassified sequences</taxon>
        <taxon>metagenomes</taxon>
        <taxon>ecological metagenomes</taxon>
    </lineage>
</organism>
<keyword evidence="1" id="KW-0812">Transmembrane</keyword>
<dbReference type="SUPFAM" id="SSF103481">
    <property type="entry name" value="Multidrug resistance efflux transporter EmrE"/>
    <property type="match status" value="1"/>
</dbReference>
<dbReference type="Pfam" id="PF00892">
    <property type="entry name" value="EamA"/>
    <property type="match status" value="1"/>
</dbReference>
<keyword evidence="1" id="KW-0472">Membrane</keyword>
<dbReference type="InterPro" id="IPR037185">
    <property type="entry name" value="EmrE-like"/>
</dbReference>
<feature type="transmembrane region" description="Helical" evidence="1">
    <location>
        <begin position="156"/>
        <end position="172"/>
    </location>
</feature>
<dbReference type="PANTHER" id="PTHR22911">
    <property type="entry name" value="ACYL-MALONYL CONDENSING ENZYME-RELATED"/>
    <property type="match status" value="1"/>
</dbReference>
<feature type="transmembrane region" description="Helical" evidence="1">
    <location>
        <begin position="127"/>
        <end position="144"/>
    </location>
</feature>
<dbReference type="AlphaFoldDB" id="A0A382XEA5"/>
<feature type="transmembrane region" description="Helical" evidence="1">
    <location>
        <begin position="98"/>
        <end position="120"/>
    </location>
</feature>
<feature type="non-terminal residue" evidence="3">
    <location>
        <position position="173"/>
    </location>
</feature>
<keyword evidence="1" id="KW-1133">Transmembrane helix</keyword>
<protein>
    <recommendedName>
        <fullName evidence="2">EamA domain-containing protein</fullName>
    </recommendedName>
</protein>
<evidence type="ECO:0000313" key="3">
    <source>
        <dbReference type="EMBL" id="SVD69313.1"/>
    </source>
</evidence>
<feature type="transmembrane region" description="Helical" evidence="1">
    <location>
        <begin position="12"/>
        <end position="32"/>
    </location>
</feature>
<evidence type="ECO:0000259" key="2">
    <source>
        <dbReference type="Pfam" id="PF00892"/>
    </source>
</evidence>
<proteinExistence type="predicted"/>